<evidence type="ECO:0000256" key="3">
    <source>
        <dbReference type="ARBA" id="ARBA00023002"/>
    </source>
</evidence>
<keyword evidence="10" id="KW-1185">Reference proteome</keyword>
<dbReference type="HAMAP" id="MF_01517">
    <property type="entry name" value="Malate_dehydrog_2"/>
    <property type="match status" value="1"/>
</dbReference>
<dbReference type="InterPro" id="IPR010945">
    <property type="entry name" value="Malate_DH_type2"/>
</dbReference>
<gene>
    <name evidence="5" type="primary">mdh</name>
    <name evidence="9" type="ORF">ACFOUW_08700</name>
</gene>
<keyword evidence="5 6" id="KW-0816">Tricarboxylic acid cycle</keyword>
<dbReference type="InterPro" id="IPR001252">
    <property type="entry name" value="Malate_DH_AS"/>
</dbReference>
<evidence type="ECO:0000256" key="5">
    <source>
        <dbReference type="HAMAP-Rule" id="MF_01517"/>
    </source>
</evidence>
<dbReference type="SUPFAM" id="SSF56327">
    <property type="entry name" value="LDH C-terminal domain-like"/>
    <property type="match status" value="1"/>
</dbReference>
<name>A0ABV7Y8K8_9ACTN</name>
<dbReference type="NCBIfam" id="TIGR01759">
    <property type="entry name" value="MalateDH-SF1"/>
    <property type="match status" value="1"/>
</dbReference>
<dbReference type="EC" id="1.1.1.37" evidence="2 5"/>
<dbReference type="NCBIfam" id="NF003916">
    <property type="entry name" value="PRK05442.1"/>
    <property type="match status" value="1"/>
</dbReference>
<feature type="domain" description="Lactate/malate dehydrogenase C-terminal" evidence="8">
    <location>
        <begin position="156"/>
        <end position="325"/>
    </location>
</feature>
<protein>
    <recommendedName>
        <fullName evidence="2 5">Malate dehydrogenase</fullName>
        <ecNumber evidence="2 5">1.1.1.37</ecNumber>
    </recommendedName>
</protein>
<dbReference type="InterPro" id="IPR022383">
    <property type="entry name" value="Lactate/malate_DH_C"/>
</dbReference>
<dbReference type="RefSeq" id="WP_205117150.1">
    <property type="nucleotide sequence ID" value="NZ_JAFBCM010000001.1"/>
</dbReference>
<comment type="caution">
    <text evidence="9">The sequence shown here is derived from an EMBL/GenBank/DDBJ whole genome shotgun (WGS) entry which is preliminary data.</text>
</comment>
<dbReference type="Pfam" id="PF00056">
    <property type="entry name" value="Ldh_1_N"/>
    <property type="match status" value="1"/>
</dbReference>
<feature type="domain" description="Lactate/malate dehydrogenase N-terminal" evidence="7">
    <location>
        <begin position="6"/>
        <end position="145"/>
    </location>
</feature>
<evidence type="ECO:0000256" key="6">
    <source>
        <dbReference type="RuleBase" id="RU000422"/>
    </source>
</evidence>
<feature type="binding site" evidence="5">
    <location>
        <position position="131"/>
    </location>
    <ligand>
        <name>substrate</name>
    </ligand>
</feature>
<feature type="binding site" evidence="5">
    <location>
        <begin position="11"/>
        <end position="17"/>
    </location>
    <ligand>
        <name>NAD(+)</name>
        <dbReference type="ChEBI" id="CHEBI:57540"/>
    </ligand>
</feature>
<dbReference type="InterPro" id="IPR001236">
    <property type="entry name" value="Lactate/malate_DH_N"/>
</dbReference>
<feature type="binding site" evidence="5">
    <location>
        <begin position="129"/>
        <end position="131"/>
    </location>
    <ligand>
        <name>NAD(+)</name>
        <dbReference type="ChEBI" id="CHEBI:57540"/>
    </ligand>
</feature>
<evidence type="ECO:0000256" key="4">
    <source>
        <dbReference type="ARBA" id="ARBA00048313"/>
    </source>
</evidence>
<feature type="binding site" evidence="5">
    <location>
        <position position="98"/>
    </location>
    <ligand>
        <name>substrate</name>
    </ligand>
</feature>
<dbReference type="Pfam" id="PF02866">
    <property type="entry name" value="Ldh_1_C"/>
    <property type="match status" value="1"/>
</dbReference>
<keyword evidence="5 6" id="KW-0520">NAD</keyword>
<feature type="binding site" evidence="5">
    <location>
        <position position="92"/>
    </location>
    <ligand>
        <name>substrate</name>
    </ligand>
</feature>
<feature type="binding site" evidence="5">
    <location>
        <position position="162"/>
    </location>
    <ligand>
        <name>substrate</name>
    </ligand>
</feature>
<dbReference type="PIRSF" id="PIRSF000102">
    <property type="entry name" value="Lac_mal_DH"/>
    <property type="match status" value="1"/>
</dbReference>
<dbReference type="PANTHER" id="PTHR23382">
    <property type="entry name" value="MALATE DEHYDROGENASE"/>
    <property type="match status" value="1"/>
</dbReference>
<dbReference type="PROSITE" id="PS00068">
    <property type="entry name" value="MDH"/>
    <property type="match status" value="1"/>
</dbReference>
<reference evidence="10" key="1">
    <citation type="journal article" date="2019" name="Int. J. Syst. Evol. Microbiol.">
        <title>The Global Catalogue of Microorganisms (GCM) 10K type strain sequencing project: providing services to taxonomists for standard genome sequencing and annotation.</title>
        <authorList>
            <consortium name="The Broad Institute Genomics Platform"/>
            <consortium name="The Broad Institute Genome Sequencing Center for Infectious Disease"/>
            <person name="Wu L."/>
            <person name="Ma J."/>
        </authorList>
    </citation>
    <scope>NUCLEOTIDE SEQUENCE [LARGE SCALE GENOMIC DNA]</scope>
    <source>
        <strain evidence="10">CGMCC 4.7241</strain>
    </source>
</reference>
<evidence type="ECO:0000259" key="7">
    <source>
        <dbReference type="Pfam" id="PF00056"/>
    </source>
</evidence>
<dbReference type="InterPro" id="IPR001557">
    <property type="entry name" value="L-lactate/malate_DH"/>
</dbReference>
<dbReference type="Gene3D" id="3.40.50.720">
    <property type="entry name" value="NAD(P)-binding Rossmann-like Domain"/>
    <property type="match status" value="1"/>
</dbReference>
<evidence type="ECO:0000259" key="8">
    <source>
        <dbReference type="Pfam" id="PF02866"/>
    </source>
</evidence>
<keyword evidence="3 5" id="KW-0560">Oxidoreductase</keyword>
<feature type="active site" description="Proton acceptor" evidence="5">
    <location>
        <position position="187"/>
    </location>
</feature>
<evidence type="ECO:0000313" key="9">
    <source>
        <dbReference type="EMBL" id="MFC3760917.1"/>
    </source>
</evidence>
<comment type="function">
    <text evidence="5">Catalyzes the reversible oxidation of malate to oxaloacetate.</text>
</comment>
<evidence type="ECO:0000313" key="10">
    <source>
        <dbReference type="Proteomes" id="UP001595699"/>
    </source>
</evidence>
<dbReference type="InterPro" id="IPR036291">
    <property type="entry name" value="NAD(P)-bd_dom_sf"/>
</dbReference>
<dbReference type="SUPFAM" id="SSF51735">
    <property type="entry name" value="NAD(P)-binding Rossmann-fold domains"/>
    <property type="match status" value="1"/>
</dbReference>
<evidence type="ECO:0000256" key="2">
    <source>
        <dbReference type="ARBA" id="ARBA00012995"/>
    </source>
</evidence>
<dbReference type="Proteomes" id="UP001595699">
    <property type="component" value="Unassembled WGS sequence"/>
</dbReference>
<dbReference type="EMBL" id="JBHRZH010000006">
    <property type="protein sequence ID" value="MFC3760917.1"/>
    <property type="molecule type" value="Genomic_DNA"/>
</dbReference>
<feature type="binding site" evidence="5">
    <location>
        <position position="105"/>
    </location>
    <ligand>
        <name>NAD(+)</name>
        <dbReference type="ChEBI" id="CHEBI:57540"/>
    </ligand>
</feature>
<dbReference type="CDD" id="cd01338">
    <property type="entry name" value="MDH_chloroplast-like"/>
    <property type="match status" value="1"/>
</dbReference>
<proteinExistence type="inferred from homology"/>
<evidence type="ECO:0000256" key="1">
    <source>
        <dbReference type="ARBA" id="ARBA00009613"/>
    </source>
</evidence>
<comment type="catalytic activity">
    <reaction evidence="4 5 6">
        <text>(S)-malate + NAD(+) = oxaloacetate + NADH + H(+)</text>
        <dbReference type="Rhea" id="RHEA:21432"/>
        <dbReference type="ChEBI" id="CHEBI:15378"/>
        <dbReference type="ChEBI" id="CHEBI:15589"/>
        <dbReference type="ChEBI" id="CHEBI:16452"/>
        <dbReference type="ChEBI" id="CHEBI:57540"/>
        <dbReference type="ChEBI" id="CHEBI:57945"/>
        <dbReference type="EC" id="1.1.1.37"/>
    </reaction>
</comment>
<dbReference type="InterPro" id="IPR015955">
    <property type="entry name" value="Lactate_DH/Glyco_Ohase_4_C"/>
</dbReference>
<accession>A0ABV7Y8K8</accession>
<sequence length="328" mass="34130">MSDTVQVAVTGAAGNVAGALLFRLASGEVFGPSTRVVLRLLEVPAALPALSGVAMELLDSAFPLLADVVVTSSPSVAFDGASWALMLGSSPRRAGQSRADLLEANASVFVPQGRALAAHAASDVRVLVVGNPCNTNCLIARAQAPEIPSARWFAMTRLDENRAKAQLALRVGLPVREVTRLAIWGNHSSTQYPDAWNALISGRPAPVVVGDDEWLRSSFIPLVQERGAAIIAARGHSSVGSAASAVVDSVRALSYGTSAGDWTSLGVVSQGEYGVPEGLVFSYPVAVSASGTWSVVSDVPHSADALERLRVTTDELVAERDQVAKLLG</sequence>
<dbReference type="Gene3D" id="3.90.110.10">
    <property type="entry name" value="Lactate dehydrogenase/glycoside hydrolase, family 4, C-terminal"/>
    <property type="match status" value="1"/>
</dbReference>
<organism evidence="9 10">
    <name type="scientific">Tenggerimyces flavus</name>
    <dbReference type="NCBI Taxonomy" id="1708749"/>
    <lineage>
        <taxon>Bacteria</taxon>
        <taxon>Bacillati</taxon>
        <taxon>Actinomycetota</taxon>
        <taxon>Actinomycetes</taxon>
        <taxon>Propionibacteriales</taxon>
        <taxon>Nocardioidaceae</taxon>
        <taxon>Tenggerimyces</taxon>
    </lineage>
</organism>
<comment type="similarity">
    <text evidence="1 5">Belongs to the LDH/MDH superfamily. MDH type 2 family.</text>
</comment>
<feature type="binding site" evidence="5">
    <location>
        <position position="112"/>
    </location>
    <ligand>
        <name>NAD(+)</name>
        <dbReference type="ChEBI" id="CHEBI:57540"/>
    </ligand>
</feature>
<dbReference type="GO" id="GO:0030060">
    <property type="term" value="F:L-malate dehydrogenase (NAD+) activity"/>
    <property type="evidence" value="ECO:0007669"/>
    <property type="project" value="UniProtKB-EC"/>
</dbReference>